<reference evidence="14 15" key="1">
    <citation type="journal article" date="2015" name="Int. J. Syst. Evol. Microbiol.">
        <title>Mariniphaga sediminis sp. nov., isolated from coastal sediment.</title>
        <authorList>
            <person name="Wang F.Q."/>
            <person name="Shen Q.Y."/>
            <person name="Chen G.J."/>
            <person name="Du Z.J."/>
        </authorList>
    </citation>
    <scope>NUCLEOTIDE SEQUENCE [LARGE SCALE GENOMIC DNA]</scope>
    <source>
        <strain evidence="14 15">SY21</strain>
    </source>
</reference>
<dbReference type="PANTHER" id="PTHR21403">
    <property type="entry name" value="ATP PHOSPHORIBOSYLTRANSFERASE ATP-PRTASE"/>
    <property type="match status" value="1"/>
</dbReference>
<keyword evidence="9" id="KW-0547">Nucleotide-binding</keyword>
<dbReference type="GO" id="GO:0003879">
    <property type="term" value="F:ATP phosphoribosyltransferase activity"/>
    <property type="evidence" value="ECO:0007669"/>
    <property type="project" value="UniProtKB-EC"/>
</dbReference>
<proteinExistence type="predicted"/>
<evidence type="ECO:0000313" key="15">
    <source>
        <dbReference type="Proteomes" id="UP000266441"/>
    </source>
</evidence>
<evidence type="ECO:0000256" key="5">
    <source>
        <dbReference type="ARBA" id="ARBA00022490"/>
    </source>
</evidence>
<evidence type="ECO:0000259" key="13">
    <source>
        <dbReference type="Pfam" id="PF01634"/>
    </source>
</evidence>
<keyword evidence="10" id="KW-0067">ATP-binding</keyword>
<dbReference type="Proteomes" id="UP000266441">
    <property type="component" value="Unassembled WGS sequence"/>
</dbReference>
<evidence type="ECO:0000256" key="8">
    <source>
        <dbReference type="ARBA" id="ARBA00022679"/>
    </source>
</evidence>
<keyword evidence="15" id="KW-1185">Reference proteome</keyword>
<dbReference type="RefSeq" id="WP_119350316.1">
    <property type="nucleotide sequence ID" value="NZ_QWET01000008.1"/>
</dbReference>
<comment type="subcellular location">
    <subcellularLocation>
        <location evidence="2">Cytoplasm</location>
    </subcellularLocation>
</comment>
<dbReference type="AlphaFoldDB" id="A0A399D2E0"/>
<sequence>MNNEKLVIGMPAGSLANASRGGNLIKLLNSAGFETKGYENGGPTEFKSIGYLFGWDGRPQEFGSQLGIQELDVAIAGADWIKERVLELKLEYGTDVEIEEVLPLNRGEVRIVGIAPNDAKDNVNDVFNDLCQTKELITIVSEMPYLALHWAQEKLKAIGRFEDFKNFSVQKYKTPSKIDKGVVIYETWGKTEAKVKNGGADIGIEITQTGSAIRNYKLKIIDEIMVSQTGVYINPILKKDPHKSHLLKMFLLNLYGSVDAENKVIIFFNVSNESMPEMEDYLRENQLFADEPTINPGKTHTQLSIQVDTKRHHLSLAQIRFELAVRNAVNIDTIPIESSISSINVLEF</sequence>
<dbReference type="InterPro" id="IPR001348">
    <property type="entry name" value="ATP_PRibTrfase_HisG"/>
</dbReference>
<gene>
    <name evidence="14" type="ORF">D1164_12465</name>
</gene>
<keyword evidence="5" id="KW-0963">Cytoplasm</keyword>
<keyword evidence="11" id="KW-0368">Histidine biosynthesis</keyword>
<dbReference type="GO" id="GO:0005737">
    <property type="term" value="C:cytoplasm"/>
    <property type="evidence" value="ECO:0007669"/>
    <property type="project" value="UniProtKB-SubCell"/>
</dbReference>
<evidence type="ECO:0000256" key="7">
    <source>
        <dbReference type="ARBA" id="ARBA00022676"/>
    </source>
</evidence>
<dbReference type="InterPro" id="IPR013820">
    <property type="entry name" value="ATP_PRibTrfase_cat"/>
</dbReference>
<organism evidence="14 15">
    <name type="scientific">Mariniphaga sediminis</name>
    <dbReference type="NCBI Taxonomy" id="1628158"/>
    <lineage>
        <taxon>Bacteria</taxon>
        <taxon>Pseudomonadati</taxon>
        <taxon>Bacteroidota</taxon>
        <taxon>Bacteroidia</taxon>
        <taxon>Marinilabiliales</taxon>
        <taxon>Prolixibacteraceae</taxon>
        <taxon>Mariniphaga</taxon>
    </lineage>
</organism>
<evidence type="ECO:0000256" key="2">
    <source>
        <dbReference type="ARBA" id="ARBA00004496"/>
    </source>
</evidence>
<dbReference type="Gene3D" id="3.40.190.10">
    <property type="entry name" value="Periplasmic binding protein-like II"/>
    <property type="match status" value="2"/>
</dbReference>
<evidence type="ECO:0000256" key="4">
    <source>
        <dbReference type="ARBA" id="ARBA00011946"/>
    </source>
</evidence>
<comment type="caution">
    <text evidence="14">The sequence shown here is derived from an EMBL/GenBank/DDBJ whole genome shotgun (WGS) entry which is preliminary data.</text>
</comment>
<dbReference type="UniPathway" id="UPA00031">
    <property type="reaction ID" value="UER00006"/>
</dbReference>
<dbReference type="EMBL" id="QWET01000008">
    <property type="protein sequence ID" value="RIH64851.1"/>
    <property type="molecule type" value="Genomic_DNA"/>
</dbReference>
<evidence type="ECO:0000256" key="3">
    <source>
        <dbReference type="ARBA" id="ARBA00004667"/>
    </source>
</evidence>
<feature type="domain" description="ATP phosphoribosyltransferase catalytic" evidence="13">
    <location>
        <begin position="58"/>
        <end position="240"/>
    </location>
</feature>
<evidence type="ECO:0000256" key="12">
    <source>
        <dbReference type="ARBA" id="ARBA00024861"/>
    </source>
</evidence>
<dbReference type="GO" id="GO:0005524">
    <property type="term" value="F:ATP binding"/>
    <property type="evidence" value="ECO:0007669"/>
    <property type="project" value="UniProtKB-KW"/>
</dbReference>
<keyword evidence="8" id="KW-0808">Transferase</keyword>
<accession>A0A399D2E0</accession>
<evidence type="ECO:0000256" key="6">
    <source>
        <dbReference type="ARBA" id="ARBA00022605"/>
    </source>
</evidence>
<evidence type="ECO:0000256" key="10">
    <source>
        <dbReference type="ARBA" id="ARBA00022840"/>
    </source>
</evidence>
<dbReference type="EC" id="2.4.2.17" evidence="4"/>
<keyword evidence="7" id="KW-0328">Glycosyltransferase</keyword>
<dbReference type="OrthoDB" id="9801867at2"/>
<dbReference type="Pfam" id="PF01634">
    <property type="entry name" value="HisG"/>
    <property type="match status" value="1"/>
</dbReference>
<name>A0A399D2E0_9BACT</name>
<evidence type="ECO:0000256" key="1">
    <source>
        <dbReference type="ARBA" id="ARBA00000915"/>
    </source>
</evidence>
<dbReference type="PANTHER" id="PTHR21403:SF10">
    <property type="entry name" value="ATP PHOSPHORIBOSYLTRANSFERASE"/>
    <property type="match status" value="1"/>
</dbReference>
<evidence type="ECO:0000256" key="11">
    <source>
        <dbReference type="ARBA" id="ARBA00023102"/>
    </source>
</evidence>
<protein>
    <recommendedName>
        <fullName evidence="4">ATP phosphoribosyltransferase</fullName>
        <ecNumber evidence="4">2.4.2.17</ecNumber>
    </recommendedName>
</protein>
<evidence type="ECO:0000313" key="14">
    <source>
        <dbReference type="EMBL" id="RIH64851.1"/>
    </source>
</evidence>
<keyword evidence="6" id="KW-0028">Amino-acid biosynthesis</keyword>
<dbReference type="GO" id="GO:0000105">
    <property type="term" value="P:L-histidine biosynthetic process"/>
    <property type="evidence" value="ECO:0007669"/>
    <property type="project" value="UniProtKB-UniPathway"/>
</dbReference>
<evidence type="ECO:0000256" key="9">
    <source>
        <dbReference type="ARBA" id="ARBA00022741"/>
    </source>
</evidence>
<comment type="function">
    <text evidence="12">Catalyzes the condensation of ATP and 5-phosphoribose 1-diphosphate to form N'-(5'-phosphoribosyl)-ATP (PR-ATP). Has a crucial role in the pathway because the rate of histidine biosynthesis seems to be controlled primarily by regulation of HisG enzymatic activity.</text>
</comment>
<dbReference type="SUPFAM" id="SSF53850">
    <property type="entry name" value="Periplasmic binding protein-like II"/>
    <property type="match status" value="1"/>
</dbReference>
<comment type="catalytic activity">
    <reaction evidence="1">
        <text>1-(5-phospho-beta-D-ribosyl)-ATP + diphosphate = 5-phospho-alpha-D-ribose 1-diphosphate + ATP</text>
        <dbReference type="Rhea" id="RHEA:18473"/>
        <dbReference type="ChEBI" id="CHEBI:30616"/>
        <dbReference type="ChEBI" id="CHEBI:33019"/>
        <dbReference type="ChEBI" id="CHEBI:58017"/>
        <dbReference type="ChEBI" id="CHEBI:73183"/>
        <dbReference type="EC" id="2.4.2.17"/>
    </reaction>
</comment>
<comment type="pathway">
    <text evidence="3">Amino-acid biosynthesis; L-histidine biosynthesis; L-histidine from 5-phospho-alpha-D-ribose 1-diphosphate: step 1/9.</text>
</comment>